<proteinExistence type="predicted"/>
<dbReference type="SMART" id="SM00449">
    <property type="entry name" value="SPRY"/>
    <property type="match status" value="1"/>
</dbReference>
<name>A0A8H4ACX2_GIGMA</name>
<evidence type="ECO:0000256" key="1">
    <source>
        <dbReference type="PROSITE-ProRule" id="PRU00339"/>
    </source>
</evidence>
<dbReference type="InterPro" id="IPR019734">
    <property type="entry name" value="TPR_rpt"/>
</dbReference>
<protein>
    <submittedName>
        <fullName evidence="3">SPRY-domain-containing protein</fullName>
    </submittedName>
</protein>
<dbReference type="InterPro" id="IPR043136">
    <property type="entry name" value="B30.2/SPRY_sf"/>
</dbReference>
<dbReference type="InterPro" id="IPR013320">
    <property type="entry name" value="ConA-like_dom_sf"/>
</dbReference>
<dbReference type="PROSITE" id="PS50188">
    <property type="entry name" value="B302_SPRY"/>
    <property type="match status" value="1"/>
</dbReference>
<dbReference type="InterPro" id="IPR003877">
    <property type="entry name" value="SPRY_dom"/>
</dbReference>
<dbReference type="OrthoDB" id="341259at2759"/>
<dbReference type="SUPFAM" id="SSF48452">
    <property type="entry name" value="TPR-like"/>
    <property type="match status" value="1"/>
</dbReference>
<evidence type="ECO:0000313" key="4">
    <source>
        <dbReference type="Proteomes" id="UP000439903"/>
    </source>
</evidence>
<dbReference type="Gene3D" id="1.25.40.10">
    <property type="entry name" value="Tetratricopeptide repeat domain"/>
    <property type="match status" value="1"/>
</dbReference>
<evidence type="ECO:0000313" key="3">
    <source>
        <dbReference type="EMBL" id="KAF0480594.1"/>
    </source>
</evidence>
<dbReference type="SUPFAM" id="SSF49899">
    <property type="entry name" value="Concanavalin A-like lectins/glucanases"/>
    <property type="match status" value="1"/>
</dbReference>
<dbReference type="SMART" id="SM00028">
    <property type="entry name" value="TPR"/>
    <property type="match status" value="3"/>
</dbReference>
<feature type="repeat" description="TPR" evidence="1">
    <location>
        <begin position="256"/>
        <end position="289"/>
    </location>
</feature>
<dbReference type="InterPro" id="IPR011990">
    <property type="entry name" value="TPR-like_helical_dom_sf"/>
</dbReference>
<accession>A0A8H4ACX2</accession>
<dbReference type="InterPro" id="IPR050618">
    <property type="entry name" value="Ubq-SigPath_Reg"/>
</dbReference>
<sequence length="336" mass="38816">MESSSKFLEICGSRVNYKGEREKAKEKEREREKEPNDYKNVALAIAKDQIPSQNGFFYFEVEIINKEDDGIIGVGFCRNPGDLNTITENSYLMPGQVNNSWGYHDDGYFFSSKNGRPYGPSYTTTDTIGCYLNFKERVMFYTNNGANIGVACYLSKASENLEEKWYPYVGFRSQGGSIEVNFGDRKFKYSAMNNYDIGEELYGVNCLGVFCDNNLDNQLNNEFALMYRAKSYLIMKMYKKAIEDLTKVLEKGQNNLLALTYRGKTNFIIGKYKEALEDLTKVLNNEPENIIALRYRAEIYQIMKKYYESSNDLKKLLKIRPNDEWAINARDLVDKT</sequence>
<dbReference type="Proteomes" id="UP000439903">
    <property type="component" value="Unassembled WGS sequence"/>
</dbReference>
<keyword evidence="4" id="KW-1185">Reference proteome</keyword>
<evidence type="ECO:0000259" key="2">
    <source>
        <dbReference type="PROSITE" id="PS50188"/>
    </source>
</evidence>
<dbReference type="InterPro" id="IPR001870">
    <property type="entry name" value="B30.2/SPRY"/>
</dbReference>
<organism evidence="3 4">
    <name type="scientific">Gigaspora margarita</name>
    <dbReference type="NCBI Taxonomy" id="4874"/>
    <lineage>
        <taxon>Eukaryota</taxon>
        <taxon>Fungi</taxon>
        <taxon>Fungi incertae sedis</taxon>
        <taxon>Mucoromycota</taxon>
        <taxon>Glomeromycotina</taxon>
        <taxon>Glomeromycetes</taxon>
        <taxon>Diversisporales</taxon>
        <taxon>Gigasporaceae</taxon>
        <taxon>Gigaspora</taxon>
    </lineage>
</organism>
<keyword evidence="1" id="KW-0802">TPR repeat</keyword>
<gene>
    <name evidence="3" type="ORF">F8M41_023686</name>
</gene>
<reference evidence="3 4" key="1">
    <citation type="journal article" date="2019" name="Environ. Microbiol.">
        <title>At the nexus of three kingdoms: the genome of the mycorrhizal fungus Gigaspora margarita provides insights into plant, endobacterial and fungal interactions.</title>
        <authorList>
            <person name="Venice F."/>
            <person name="Ghignone S."/>
            <person name="Salvioli di Fossalunga A."/>
            <person name="Amselem J."/>
            <person name="Novero M."/>
            <person name="Xianan X."/>
            <person name="Sedzielewska Toro K."/>
            <person name="Morin E."/>
            <person name="Lipzen A."/>
            <person name="Grigoriev I.V."/>
            <person name="Henrissat B."/>
            <person name="Martin F.M."/>
            <person name="Bonfante P."/>
        </authorList>
    </citation>
    <scope>NUCLEOTIDE SEQUENCE [LARGE SCALE GENOMIC DNA]</scope>
    <source>
        <strain evidence="3 4">BEG34</strain>
    </source>
</reference>
<dbReference type="EMBL" id="WTPW01000778">
    <property type="protein sequence ID" value="KAF0480594.1"/>
    <property type="molecule type" value="Genomic_DNA"/>
</dbReference>
<dbReference type="Pfam" id="PF13181">
    <property type="entry name" value="TPR_8"/>
    <property type="match status" value="1"/>
</dbReference>
<comment type="caution">
    <text evidence="3">The sequence shown here is derived from an EMBL/GenBank/DDBJ whole genome shotgun (WGS) entry which is preliminary data.</text>
</comment>
<dbReference type="PROSITE" id="PS50005">
    <property type="entry name" value="TPR"/>
    <property type="match status" value="1"/>
</dbReference>
<dbReference type="Gene3D" id="2.60.120.920">
    <property type="match status" value="1"/>
</dbReference>
<dbReference type="Pfam" id="PF00622">
    <property type="entry name" value="SPRY"/>
    <property type="match status" value="1"/>
</dbReference>
<feature type="domain" description="B30.2/SPRY" evidence="2">
    <location>
        <begin position="1"/>
        <end position="187"/>
    </location>
</feature>
<dbReference type="PANTHER" id="PTHR12864">
    <property type="entry name" value="RAN BINDING PROTEIN 9-RELATED"/>
    <property type="match status" value="1"/>
</dbReference>
<dbReference type="AlphaFoldDB" id="A0A8H4ACX2"/>